<comment type="caution">
    <text evidence="3">The sequence shown here is derived from an EMBL/GenBank/DDBJ whole genome shotgun (WGS) entry which is preliminary data.</text>
</comment>
<dbReference type="HOGENOM" id="CLU_1720150_0_0_9"/>
<protein>
    <submittedName>
        <fullName evidence="3">Peptidase, A24 family</fullName>
    </submittedName>
</protein>
<dbReference type="eggNOG" id="ENOG502ZSXH">
    <property type="taxonomic scope" value="Bacteria"/>
</dbReference>
<accession>E2ZDL5</accession>
<evidence type="ECO:0000313" key="4">
    <source>
        <dbReference type="Proteomes" id="UP000003195"/>
    </source>
</evidence>
<dbReference type="AlphaFoldDB" id="E2ZDL5"/>
<keyword evidence="1" id="KW-0812">Transmembrane</keyword>
<name>E2ZDL5_9FIRM</name>
<dbReference type="GO" id="GO:0004190">
    <property type="term" value="F:aspartic-type endopeptidase activity"/>
    <property type="evidence" value="ECO:0007669"/>
    <property type="project" value="InterPro"/>
</dbReference>
<sequence>MATWILNNYENLYVAAMMILSVIFIVCDMKWYWIPDLLLLILAGIQGLYLSVHTVQPNLAVMAGSVIFMIALHAVVPQQTGSGDVKLFALLAPTCDGVGAYLMLVAAFVTGACAALPVRFIKKNTLVPFAPFILGGWWVVGQWGAFLEDILL</sequence>
<organism evidence="3 4">
    <name type="scientific">Megasphaera micronuciformis F0359</name>
    <dbReference type="NCBI Taxonomy" id="706434"/>
    <lineage>
        <taxon>Bacteria</taxon>
        <taxon>Bacillati</taxon>
        <taxon>Bacillota</taxon>
        <taxon>Negativicutes</taxon>
        <taxon>Veillonellales</taxon>
        <taxon>Veillonellaceae</taxon>
        <taxon>Megasphaera</taxon>
    </lineage>
</organism>
<evidence type="ECO:0000256" key="1">
    <source>
        <dbReference type="SAM" id="Phobius"/>
    </source>
</evidence>
<dbReference type="EMBL" id="AECS01000039">
    <property type="protein sequence ID" value="EFQ03577.1"/>
    <property type="molecule type" value="Genomic_DNA"/>
</dbReference>
<keyword evidence="4" id="KW-1185">Reference proteome</keyword>
<feature type="transmembrane region" description="Helical" evidence="1">
    <location>
        <begin position="59"/>
        <end position="78"/>
    </location>
</feature>
<gene>
    <name evidence="3" type="ORF">HMPREF9429_01519</name>
</gene>
<dbReference type="GO" id="GO:0016020">
    <property type="term" value="C:membrane"/>
    <property type="evidence" value="ECO:0007669"/>
    <property type="project" value="InterPro"/>
</dbReference>
<dbReference type="RefSeq" id="WP_006942785.1">
    <property type="nucleotide sequence ID" value="NZ_GL538208.1"/>
</dbReference>
<dbReference type="Gene3D" id="1.20.120.1220">
    <property type="match status" value="1"/>
</dbReference>
<evidence type="ECO:0000259" key="2">
    <source>
        <dbReference type="Pfam" id="PF01478"/>
    </source>
</evidence>
<keyword evidence="1" id="KW-0472">Membrane</keyword>
<dbReference type="Pfam" id="PF01478">
    <property type="entry name" value="Peptidase_A24"/>
    <property type="match status" value="1"/>
</dbReference>
<feature type="transmembrane region" description="Helical" evidence="1">
    <location>
        <begin position="12"/>
        <end position="31"/>
    </location>
</feature>
<dbReference type="STRING" id="706434.HMPREF9429_01519"/>
<reference evidence="3 4" key="1">
    <citation type="submission" date="2010-08" db="EMBL/GenBank/DDBJ databases">
        <authorList>
            <person name="Weinstock G."/>
            <person name="Sodergren E."/>
            <person name="Clifton S."/>
            <person name="Fulton L."/>
            <person name="Fulton B."/>
            <person name="Courtney L."/>
            <person name="Fronick C."/>
            <person name="Harrison M."/>
            <person name="Strong C."/>
            <person name="Farmer C."/>
            <person name="Delahaunty K."/>
            <person name="Markovic C."/>
            <person name="Hall O."/>
            <person name="Minx P."/>
            <person name="Tomlinson C."/>
            <person name="Mitreva M."/>
            <person name="Hou S."/>
            <person name="Chen J."/>
            <person name="Wollam A."/>
            <person name="Pepin K.H."/>
            <person name="Johnson M."/>
            <person name="Bhonagiri V."/>
            <person name="Zhang X."/>
            <person name="Suruliraj S."/>
            <person name="Warren W."/>
            <person name="Chinwalla A."/>
            <person name="Mardis E.R."/>
            <person name="Wilson R.K."/>
        </authorList>
    </citation>
    <scope>NUCLEOTIDE SEQUENCE [LARGE SCALE GENOMIC DNA]</scope>
    <source>
        <strain evidence="3 4">F0359</strain>
    </source>
</reference>
<feature type="domain" description="Prepilin type IV endopeptidase peptidase" evidence="2">
    <location>
        <begin position="16"/>
        <end position="115"/>
    </location>
</feature>
<dbReference type="OrthoDB" id="1625253at2"/>
<dbReference type="Proteomes" id="UP000003195">
    <property type="component" value="Unassembled WGS sequence"/>
</dbReference>
<dbReference type="InterPro" id="IPR000045">
    <property type="entry name" value="Prepilin_IV_endopep_pep"/>
</dbReference>
<keyword evidence="1" id="KW-1133">Transmembrane helix</keyword>
<proteinExistence type="predicted"/>
<feature type="transmembrane region" description="Helical" evidence="1">
    <location>
        <begin position="125"/>
        <end position="146"/>
    </location>
</feature>
<evidence type="ECO:0000313" key="3">
    <source>
        <dbReference type="EMBL" id="EFQ03577.1"/>
    </source>
</evidence>
<feature type="transmembrane region" description="Helical" evidence="1">
    <location>
        <begin position="98"/>
        <end position="118"/>
    </location>
</feature>